<feature type="region of interest" description="Disordered" evidence="1">
    <location>
        <begin position="1"/>
        <end position="43"/>
    </location>
</feature>
<organism evidence="2 3">
    <name type="scientific">Spirodela intermedia</name>
    <name type="common">Intermediate duckweed</name>
    <dbReference type="NCBI Taxonomy" id="51605"/>
    <lineage>
        <taxon>Eukaryota</taxon>
        <taxon>Viridiplantae</taxon>
        <taxon>Streptophyta</taxon>
        <taxon>Embryophyta</taxon>
        <taxon>Tracheophyta</taxon>
        <taxon>Spermatophyta</taxon>
        <taxon>Magnoliopsida</taxon>
        <taxon>Liliopsida</taxon>
        <taxon>Araceae</taxon>
        <taxon>Lemnoideae</taxon>
        <taxon>Spirodela</taxon>
    </lineage>
</organism>
<name>A0ABN7EB72_SPIIN</name>
<evidence type="ECO:0000256" key="1">
    <source>
        <dbReference type="SAM" id="MobiDB-lite"/>
    </source>
</evidence>
<proteinExistence type="predicted"/>
<reference evidence="3" key="1">
    <citation type="journal article" date="2020" name="Sci. Rep.">
        <title>Chromosome-scale genome assembly for the duckweed Spirodela intermedia, integrating cytogenetic maps, PacBio and Oxford Nanopore libraries.</title>
        <authorList>
            <person name="Hoang P.T.N."/>
            <person name="Fiebig A."/>
            <person name="Novak P."/>
            <person name="Macas J."/>
            <person name="Cao H.X."/>
            <person name="Stepanenko A."/>
            <person name="Chen G."/>
            <person name="Borisjuk N."/>
            <person name="Scholz U."/>
            <person name="Schubert I."/>
        </authorList>
    </citation>
    <scope>NUCLEOTIDE SEQUENCE [LARGE SCALE GENOMIC DNA]</scope>
</reference>
<gene>
    <name evidence="2" type="ORF">SI7747_UN021466</name>
</gene>
<dbReference type="EMBL" id="CACRZD030000226">
    <property type="protein sequence ID" value="CAA6675124.1"/>
    <property type="molecule type" value="Genomic_DNA"/>
</dbReference>
<evidence type="ECO:0000313" key="3">
    <source>
        <dbReference type="Proteomes" id="UP001189122"/>
    </source>
</evidence>
<protein>
    <submittedName>
        <fullName evidence="2">Uncharacterized protein</fullName>
    </submittedName>
</protein>
<accession>A0ABN7EB72</accession>
<feature type="compositionally biased region" description="Basic residues" evidence="1">
    <location>
        <begin position="13"/>
        <end position="43"/>
    </location>
</feature>
<sequence length="43" mass="4833">MGGDRSSDQLTRTRTRGCRRAGRGRDGRRRGRRAGHGGARPRR</sequence>
<dbReference type="Proteomes" id="UP001189122">
    <property type="component" value="Unassembled WGS sequence"/>
</dbReference>
<keyword evidence="3" id="KW-1185">Reference proteome</keyword>
<comment type="caution">
    <text evidence="2">The sequence shown here is derived from an EMBL/GenBank/DDBJ whole genome shotgun (WGS) entry which is preliminary data.</text>
</comment>
<evidence type="ECO:0000313" key="2">
    <source>
        <dbReference type="EMBL" id="CAA6675124.1"/>
    </source>
</evidence>